<comment type="caution">
    <text evidence="3">The sequence shown here is derived from an EMBL/GenBank/DDBJ whole genome shotgun (WGS) entry which is preliminary data.</text>
</comment>
<evidence type="ECO:0000256" key="1">
    <source>
        <dbReference type="SAM" id="Coils"/>
    </source>
</evidence>
<feature type="compositionally biased region" description="Acidic residues" evidence="2">
    <location>
        <begin position="30"/>
        <end position="45"/>
    </location>
</feature>
<dbReference type="EMBL" id="BKCJ010009815">
    <property type="protein sequence ID" value="GEU88744.1"/>
    <property type="molecule type" value="Genomic_DNA"/>
</dbReference>
<gene>
    <name evidence="3" type="ORF">Tci_060722</name>
</gene>
<feature type="coiled-coil region" evidence="1">
    <location>
        <begin position="63"/>
        <end position="90"/>
    </location>
</feature>
<evidence type="ECO:0000256" key="2">
    <source>
        <dbReference type="SAM" id="MobiDB-lite"/>
    </source>
</evidence>
<name>A0A6L2NVX7_TANCI</name>
<sequence>MDDPEIIYPYEIEEGELPPPPADSGTSSDSEPEVEAEDEDGDEATVDTITRASYSIPPFSGLMLEDKEEKERLKKKLRASQQEKEQIEQAFCQVIEWIRKQFGVEIPPCMGDDDATTP</sequence>
<proteinExistence type="predicted"/>
<feature type="compositionally biased region" description="Acidic residues" evidence="2">
    <location>
        <begin position="1"/>
        <end position="16"/>
    </location>
</feature>
<accession>A0A6L2NVX7</accession>
<organism evidence="3">
    <name type="scientific">Tanacetum cinerariifolium</name>
    <name type="common">Dalmatian daisy</name>
    <name type="synonym">Chrysanthemum cinerariifolium</name>
    <dbReference type="NCBI Taxonomy" id="118510"/>
    <lineage>
        <taxon>Eukaryota</taxon>
        <taxon>Viridiplantae</taxon>
        <taxon>Streptophyta</taxon>
        <taxon>Embryophyta</taxon>
        <taxon>Tracheophyta</taxon>
        <taxon>Spermatophyta</taxon>
        <taxon>Magnoliopsida</taxon>
        <taxon>eudicotyledons</taxon>
        <taxon>Gunneridae</taxon>
        <taxon>Pentapetalae</taxon>
        <taxon>asterids</taxon>
        <taxon>campanulids</taxon>
        <taxon>Asterales</taxon>
        <taxon>Asteraceae</taxon>
        <taxon>Asteroideae</taxon>
        <taxon>Anthemideae</taxon>
        <taxon>Anthemidinae</taxon>
        <taxon>Tanacetum</taxon>
    </lineage>
</organism>
<feature type="non-terminal residue" evidence="3">
    <location>
        <position position="118"/>
    </location>
</feature>
<reference evidence="3" key="1">
    <citation type="journal article" date="2019" name="Sci. Rep.">
        <title>Draft genome of Tanacetum cinerariifolium, the natural source of mosquito coil.</title>
        <authorList>
            <person name="Yamashiro T."/>
            <person name="Shiraishi A."/>
            <person name="Satake H."/>
            <person name="Nakayama K."/>
        </authorList>
    </citation>
    <scope>NUCLEOTIDE SEQUENCE</scope>
</reference>
<dbReference type="AlphaFoldDB" id="A0A6L2NVX7"/>
<evidence type="ECO:0000313" key="3">
    <source>
        <dbReference type="EMBL" id="GEU88744.1"/>
    </source>
</evidence>
<protein>
    <submittedName>
        <fullName evidence="3">Uncharacterized protein</fullName>
    </submittedName>
</protein>
<keyword evidence="1" id="KW-0175">Coiled coil</keyword>
<feature type="region of interest" description="Disordered" evidence="2">
    <location>
        <begin position="1"/>
        <end position="46"/>
    </location>
</feature>